<dbReference type="KEGG" id="sapi:SAPIS_v1c05470"/>
<evidence type="ECO:0000313" key="3">
    <source>
        <dbReference type="Proteomes" id="UP000018550"/>
    </source>
</evidence>
<keyword evidence="1" id="KW-1133">Transmembrane helix</keyword>
<protein>
    <recommendedName>
        <fullName evidence="4">Transmembrane protein</fullName>
    </recommendedName>
</protein>
<dbReference type="AlphaFoldDB" id="V5RI76"/>
<name>V5RI76_SPIAP</name>
<organism evidence="2 3">
    <name type="scientific">Spiroplasma apis B31</name>
    <dbReference type="NCBI Taxonomy" id="1276258"/>
    <lineage>
        <taxon>Bacteria</taxon>
        <taxon>Bacillati</taxon>
        <taxon>Mycoplasmatota</taxon>
        <taxon>Mollicutes</taxon>
        <taxon>Entomoplasmatales</taxon>
        <taxon>Spiroplasmataceae</taxon>
        <taxon>Spiroplasma</taxon>
    </lineage>
</organism>
<dbReference type="Proteomes" id="UP000018550">
    <property type="component" value="Chromosome"/>
</dbReference>
<dbReference type="OrthoDB" id="389905at2"/>
<keyword evidence="3" id="KW-1185">Reference proteome</keyword>
<dbReference type="RefSeq" id="WP_023789432.1">
    <property type="nucleotide sequence ID" value="NC_022998.1"/>
</dbReference>
<feature type="transmembrane region" description="Helical" evidence="1">
    <location>
        <begin position="96"/>
        <end position="118"/>
    </location>
</feature>
<evidence type="ECO:0000313" key="2">
    <source>
        <dbReference type="EMBL" id="AHB36392.1"/>
    </source>
</evidence>
<feature type="transmembrane region" description="Helical" evidence="1">
    <location>
        <begin position="68"/>
        <end position="90"/>
    </location>
</feature>
<sequence>MNRAKLSILVISCIVAVLGFLSTIIVLISGSSLTIIIPSLLTGFLIIVAAMFNFLFCFKKVQKLKVSLILSFVYTLLVIVLFILYPIIVGYSIGTIIVYSGILVFTLLFYVSIIVVNFSERIKTLEY</sequence>
<gene>
    <name evidence="2" type="ORF">SAPIS_v1c05470</name>
</gene>
<reference evidence="2 3" key="1">
    <citation type="journal article" date="2014" name="Genome Announc.">
        <title>Complete Genome Sequence of Spiroplasma apis B31T (ATCC 33834), a Bacterium Associated with May Disease of Honeybees (Apis mellifera).</title>
        <authorList>
            <person name="Ku C."/>
            <person name="Lo W.S."/>
            <person name="Chen L.L."/>
            <person name="Kuo C.H."/>
        </authorList>
    </citation>
    <scope>NUCLEOTIDE SEQUENCE [LARGE SCALE GENOMIC DNA]</scope>
    <source>
        <strain evidence="2">B31</strain>
    </source>
</reference>
<proteinExistence type="predicted"/>
<dbReference type="PATRIC" id="fig|1276258.3.peg.555"/>
<keyword evidence="1" id="KW-0472">Membrane</keyword>
<dbReference type="HOGENOM" id="CLU_1969138_0_0_14"/>
<feature type="transmembrane region" description="Helical" evidence="1">
    <location>
        <begin position="7"/>
        <end position="29"/>
    </location>
</feature>
<dbReference type="EMBL" id="CP006682">
    <property type="protein sequence ID" value="AHB36392.1"/>
    <property type="molecule type" value="Genomic_DNA"/>
</dbReference>
<keyword evidence="1" id="KW-0812">Transmembrane</keyword>
<accession>V5RI76</accession>
<evidence type="ECO:0000256" key="1">
    <source>
        <dbReference type="SAM" id="Phobius"/>
    </source>
</evidence>
<evidence type="ECO:0008006" key="4">
    <source>
        <dbReference type="Google" id="ProtNLM"/>
    </source>
</evidence>
<feature type="transmembrane region" description="Helical" evidence="1">
    <location>
        <begin position="35"/>
        <end position="56"/>
    </location>
</feature>